<dbReference type="EMBL" id="CP002100">
    <property type="protein sequence ID" value="ADN50906.1"/>
    <property type="molecule type" value="Genomic_DNA"/>
</dbReference>
<accession>E1QTB3</accession>
<evidence type="ECO:0000313" key="2">
    <source>
        <dbReference type="EMBL" id="ADN50906.1"/>
    </source>
</evidence>
<dbReference type="KEGG" id="vdi:Vdis_1521"/>
<dbReference type="AlphaFoldDB" id="E1QTB3"/>
<keyword evidence="1" id="KW-0808">Transferase</keyword>
<reference evidence="3" key="2">
    <citation type="journal article" date="2010" name="Stand. Genomic Sci.">
        <title>Complete genome sequence of Vulcanisaeta distributa type strain (IC-017T).</title>
        <authorList>
            <person name="Mavromatis K."/>
            <person name="Sikorski J."/>
            <person name="Pabst E."/>
            <person name="Teshima H."/>
            <person name="Lapidus A."/>
            <person name="Lucas S."/>
            <person name="Nolan M."/>
            <person name="Glavina Del Rio T."/>
            <person name="Cheng J."/>
            <person name="Bruce D."/>
            <person name="Goodwin L."/>
            <person name="Pitluck S."/>
            <person name="Liolios K."/>
            <person name="Ivanova N."/>
            <person name="Mikhailova N."/>
            <person name="Pati A."/>
            <person name="Chen A."/>
            <person name="Palaniappan K."/>
            <person name="Land M."/>
            <person name="Hauser L."/>
            <person name="Chang Y."/>
            <person name="Jeffries C."/>
            <person name="Rohde M."/>
            <person name="Spring S."/>
            <person name="Goker M."/>
            <person name="Wirth R."/>
            <person name="Woyke T."/>
            <person name="Bristow J."/>
            <person name="Eisen J."/>
            <person name="Markowitz V."/>
            <person name="Hugenholtz P."/>
            <person name="Klenk H."/>
            <person name="Kyrpides N."/>
        </authorList>
    </citation>
    <scope>NUCLEOTIDE SEQUENCE [LARGE SCALE GENOMIC DNA]</scope>
    <source>
        <strain evidence="3">DSM 14429 / JCM 11212 / NBRC 100878 / IC-017</strain>
    </source>
</reference>
<dbReference type="eggNOG" id="arCOG04303">
    <property type="taxonomic scope" value="Archaea"/>
</dbReference>
<dbReference type="GO" id="GO:0000287">
    <property type="term" value="F:magnesium ion binding"/>
    <property type="evidence" value="ECO:0007669"/>
    <property type="project" value="UniProtKB-UniRule"/>
</dbReference>
<dbReference type="GO" id="GO:0005524">
    <property type="term" value="F:ATP binding"/>
    <property type="evidence" value="ECO:0007669"/>
    <property type="project" value="UniProtKB-UniRule"/>
</dbReference>
<comment type="catalytic activity">
    <reaction evidence="1">
        <text>6-hydroxymethyl-7,8-dihydropterin + ATP = (7,8-dihydropterin-6-yl)methyl diphosphate + AMP + H(+)</text>
        <dbReference type="Rhea" id="RHEA:11412"/>
        <dbReference type="ChEBI" id="CHEBI:15378"/>
        <dbReference type="ChEBI" id="CHEBI:30616"/>
        <dbReference type="ChEBI" id="CHEBI:44841"/>
        <dbReference type="ChEBI" id="CHEBI:72950"/>
        <dbReference type="ChEBI" id="CHEBI:456215"/>
        <dbReference type="EC" id="2.7.6.3"/>
    </reaction>
</comment>
<keyword evidence="1" id="KW-0460">Magnesium</keyword>
<name>E1QTB3_VULDI</name>
<dbReference type="EC" id="2.7.6.3" evidence="1"/>
<dbReference type="GO" id="GO:0003848">
    <property type="term" value="F:2-amino-4-hydroxy-6-hydroxymethyldihydropteridine diphosphokinase activity"/>
    <property type="evidence" value="ECO:0007669"/>
    <property type="project" value="UniProtKB-UniRule"/>
</dbReference>
<evidence type="ECO:0000256" key="1">
    <source>
        <dbReference type="HAMAP-Rule" id="MF_02131"/>
    </source>
</evidence>
<keyword evidence="1" id="KW-0418">Kinase</keyword>
<keyword evidence="1" id="KW-0067">ATP-binding</keyword>
<sequence length="217" mass="24688">MRGGVVFDPMEWLLVRSYYMALLPQLNFRGDYLAAELAPSFCNYDGDLREFRWDVVNIVMPPAEVKPSDDGLLIAVEGYSVKLLRDWGLSPDIVVTDFDFSPEEVINCDCLVLGHAHGDNIAYYPKYASRVRRLLPTVQVWPRGCSLLVPGFTDGDRAVYLAYYMGAKEIRIYGFNPGKVVKRDDEIKRMKLEIARTLINRIMRKAVSNNAAMINLI</sequence>
<comment type="function">
    <text evidence="1">Catalyzes the transfer of diphosphate from ATP to 6-hydroxymethyl-7,8-dihydropterin (6-HMD), leading to 6-hydroxymethyl-7,8-dihydropterin diphosphate (6-HMDP).</text>
</comment>
<comment type="similarity">
    <text evidence="1">Belongs to the archaeal 6-HMPDK family.</text>
</comment>
<dbReference type="OrthoDB" id="34207at2157"/>
<evidence type="ECO:0000313" key="3">
    <source>
        <dbReference type="Proteomes" id="UP000006681"/>
    </source>
</evidence>
<organism evidence="2 3">
    <name type="scientific">Vulcanisaeta distributa (strain DSM 14429 / JCM 11212 / NBRC 100878 / IC-017)</name>
    <dbReference type="NCBI Taxonomy" id="572478"/>
    <lineage>
        <taxon>Archaea</taxon>
        <taxon>Thermoproteota</taxon>
        <taxon>Thermoprotei</taxon>
        <taxon>Thermoproteales</taxon>
        <taxon>Thermoproteaceae</taxon>
        <taxon>Vulcanisaeta</taxon>
    </lineage>
</organism>
<proteinExistence type="inferred from homology"/>
<keyword evidence="1" id="KW-0547">Nucleotide-binding</keyword>
<dbReference type="HOGENOM" id="CLU_1335094_0_0_2"/>
<reference evidence="2 3" key="1">
    <citation type="journal article" date="2010" name="Stand. Genomic Sci.">
        <title>Complete genome sequence of Vulcanisaeta distributa type strain (IC-017).</title>
        <authorList>
            <person name="Mavromatis K."/>
            <person name="Sikorski J."/>
            <person name="Pabst E."/>
            <person name="Teshima H."/>
            <person name="Lapidus A."/>
            <person name="Lucas S."/>
            <person name="Nolan M."/>
            <person name="Glavina Del Rio T."/>
            <person name="Cheng J.F."/>
            <person name="Bruce D."/>
            <person name="Goodwin L."/>
            <person name="Pitluck S."/>
            <person name="Liolios K."/>
            <person name="Ivanova N."/>
            <person name="Mikhailova N."/>
            <person name="Pati A."/>
            <person name="Chen A."/>
            <person name="Palaniappan K."/>
            <person name="Land M."/>
            <person name="Hauser L."/>
            <person name="Chang Y.J."/>
            <person name="Jeffries C.D."/>
            <person name="Rohde M."/>
            <person name="Spring S."/>
            <person name="Goker M."/>
            <person name="Wirth R."/>
            <person name="Woyke T."/>
            <person name="Bristow J."/>
            <person name="Eisen J.A."/>
            <person name="Markowitz V."/>
            <person name="Hugenholtz P."/>
            <person name="Klenk H.P."/>
            <person name="Kyrpides N.C."/>
        </authorList>
    </citation>
    <scope>NUCLEOTIDE SEQUENCE [LARGE SCALE GENOMIC DNA]</scope>
    <source>
        <strain evidence="3">DSM 14429 / JCM 11212 / NBRC 100878 / IC-017</strain>
    </source>
</reference>
<dbReference type="Proteomes" id="UP000006681">
    <property type="component" value="Chromosome"/>
</dbReference>
<comment type="cofactor">
    <cofactor evidence="1">
        <name>Mg(2+)</name>
        <dbReference type="ChEBI" id="CHEBI:18420"/>
    </cofactor>
</comment>
<keyword evidence="3" id="KW-1185">Reference proteome</keyword>
<dbReference type="PANTHER" id="PTHR39648">
    <property type="entry name" value="6-HYDROXYMETHYL-7,8-DIHYDROPTERIN PYROPHOSPHOKINASE"/>
    <property type="match status" value="1"/>
</dbReference>
<gene>
    <name evidence="1" type="primary">mptE</name>
    <name evidence="2" type="ordered locus">Vdis_1521</name>
</gene>
<dbReference type="HAMAP" id="MF_02131">
    <property type="entry name" value="HMPDK_arch"/>
    <property type="match status" value="1"/>
</dbReference>
<dbReference type="InterPro" id="IPR027510">
    <property type="entry name" value="HMPDK_MptE"/>
</dbReference>
<dbReference type="STRING" id="572478.Vdis_1521"/>
<dbReference type="PANTHER" id="PTHR39648:SF1">
    <property type="entry name" value="6-HYDROXYMETHYL-7,8-DIHYDROPTERIN PYROPHOSPHOKINASE"/>
    <property type="match status" value="1"/>
</dbReference>
<dbReference type="GO" id="GO:0016301">
    <property type="term" value="F:kinase activity"/>
    <property type="evidence" value="ECO:0007669"/>
    <property type="project" value="UniProtKB-KW"/>
</dbReference>
<protein>
    <recommendedName>
        <fullName evidence="1">6-hydroxymethyl-7,8-dihydropterin pyrophosphokinase</fullName>
        <shortName evidence="1">HPPK</shortName>
        <ecNumber evidence="1">2.7.6.3</ecNumber>
    </recommendedName>
    <alternativeName>
        <fullName evidence="1">2-amino-4-hydroxy-6-hydroxymethyldihydropteridine pyrophosphokinase</fullName>
    </alternativeName>
    <alternativeName>
        <fullName evidence="1">6-hydroxymethyl-7,8-dihydropterin diphosphokinase</fullName>
        <shortName evidence="1">6-HMPDK</shortName>
    </alternativeName>
    <alternativeName>
        <fullName evidence="1">7,8-dihydro-6-hydroxymethylpterin diphosphokinase</fullName>
    </alternativeName>
    <alternativeName>
        <fullName evidence="1">7,8-dihydro-6-hydroxymethylpterin pyrophosphokinase</fullName>
        <shortName evidence="1">PPPK</shortName>
    </alternativeName>
</protein>